<proteinExistence type="predicted"/>
<evidence type="ECO:0000313" key="1">
    <source>
        <dbReference type="EMBL" id="SVB25150.1"/>
    </source>
</evidence>
<accession>A0A382CGI2</accession>
<reference evidence="1" key="1">
    <citation type="submission" date="2018-05" db="EMBL/GenBank/DDBJ databases">
        <authorList>
            <person name="Lanie J.A."/>
            <person name="Ng W.-L."/>
            <person name="Kazmierczak K.M."/>
            <person name="Andrzejewski T.M."/>
            <person name="Davidsen T.M."/>
            <person name="Wayne K.J."/>
            <person name="Tettelin H."/>
            <person name="Glass J.I."/>
            <person name="Rusch D."/>
            <person name="Podicherti R."/>
            <person name="Tsui H.-C.T."/>
            <person name="Winkler M.E."/>
        </authorList>
    </citation>
    <scope>NUCLEOTIDE SEQUENCE</scope>
</reference>
<dbReference type="EMBL" id="UINC01034387">
    <property type="protein sequence ID" value="SVB25150.1"/>
    <property type="molecule type" value="Genomic_DNA"/>
</dbReference>
<protein>
    <submittedName>
        <fullName evidence="1">Uncharacterized protein</fullName>
    </submittedName>
</protein>
<gene>
    <name evidence="1" type="ORF">METZ01_LOCUS178004</name>
</gene>
<feature type="non-terminal residue" evidence="1">
    <location>
        <position position="61"/>
    </location>
</feature>
<name>A0A382CGI2_9ZZZZ</name>
<sequence>MVLLLYHRTKWLISIFMAKNSFFGQFVVWIILAFIFSNCTGGYSGYGLVEGERVKASLIVT</sequence>
<dbReference type="AlphaFoldDB" id="A0A382CGI2"/>
<organism evidence="1">
    <name type="scientific">marine metagenome</name>
    <dbReference type="NCBI Taxonomy" id="408172"/>
    <lineage>
        <taxon>unclassified sequences</taxon>
        <taxon>metagenomes</taxon>
        <taxon>ecological metagenomes</taxon>
    </lineage>
</organism>